<protein>
    <submittedName>
        <fullName evidence="6">Putative metal-dependent hydrolase</fullName>
    </submittedName>
</protein>
<evidence type="ECO:0000256" key="4">
    <source>
        <dbReference type="ARBA" id="ARBA00022833"/>
    </source>
</evidence>
<dbReference type="Pfam" id="PF12867">
    <property type="entry name" value="DinB_2"/>
    <property type="match status" value="1"/>
</dbReference>
<dbReference type="AlphaFoldDB" id="A0A537KM57"/>
<dbReference type="Proteomes" id="UP000319353">
    <property type="component" value="Unassembled WGS sequence"/>
</dbReference>
<evidence type="ECO:0000256" key="3">
    <source>
        <dbReference type="ARBA" id="ARBA00022801"/>
    </source>
</evidence>
<dbReference type="Gene3D" id="1.20.120.450">
    <property type="entry name" value="dinb family like domain"/>
    <property type="match status" value="1"/>
</dbReference>
<dbReference type="InterPro" id="IPR024775">
    <property type="entry name" value="DinB-like"/>
</dbReference>
<dbReference type="NCBIfam" id="NF009807">
    <property type="entry name" value="PRK13291.1"/>
    <property type="match status" value="1"/>
</dbReference>
<comment type="caution">
    <text evidence="6">The sequence shown here is derived from an EMBL/GenBank/DDBJ whole genome shotgun (WGS) entry which is preliminary data.</text>
</comment>
<organism evidence="6 7">
    <name type="scientific">Candidatus Segetimicrobium genomatis</name>
    <dbReference type="NCBI Taxonomy" id="2569760"/>
    <lineage>
        <taxon>Bacteria</taxon>
        <taxon>Bacillati</taxon>
        <taxon>Candidatus Sysuimicrobiota</taxon>
        <taxon>Candidatus Sysuimicrobiia</taxon>
        <taxon>Candidatus Sysuimicrobiales</taxon>
        <taxon>Candidatus Segetimicrobiaceae</taxon>
        <taxon>Candidatus Segetimicrobium</taxon>
    </lineage>
</organism>
<accession>A0A537KM57</accession>
<keyword evidence="2" id="KW-0479">Metal-binding</keyword>
<dbReference type="GO" id="GO:0046872">
    <property type="term" value="F:metal ion binding"/>
    <property type="evidence" value="ECO:0007669"/>
    <property type="project" value="UniProtKB-KW"/>
</dbReference>
<evidence type="ECO:0000256" key="2">
    <source>
        <dbReference type="ARBA" id="ARBA00022723"/>
    </source>
</evidence>
<dbReference type="EMBL" id="VBAL01000236">
    <property type="protein sequence ID" value="TMI96859.1"/>
    <property type="molecule type" value="Genomic_DNA"/>
</dbReference>
<dbReference type="InterPro" id="IPR023774">
    <property type="entry name" value="Put_metal_dep_hydrolase_YfiT"/>
</dbReference>
<gene>
    <name evidence="6" type="ORF">E6H01_13630</name>
</gene>
<dbReference type="HAMAP" id="MF_01256">
    <property type="entry name" value="YfiT_hydrol"/>
    <property type="match status" value="1"/>
</dbReference>
<sequence>MTDLRYPIGHHEPVSALAPALRRECIEQIATVPAQLRRAVTGLDDRQLDTPYRPGGWTVRQVVHHVPDSHMNAYVRFKLGLTEDEPAIRTYQEKLWAETPEMRAPIDVSLALLEALHGRWVLLLRALGPGEFARTIQHPEWGRPTLDGMLAMYAWHGRHHTAHITTLRVRMGWGEGGSAQTPETR</sequence>
<keyword evidence="4" id="KW-0862">Zinc</keyword>
<dbReference type="InterPro" id="IPR034660">
    <property type="entry name" value="DinB/YfiT-like"/>
</dbReference>
<feature type="domain" description="DinB-like" evidence="5">
    <location>
        <begin position="29"/>
        <end position="164"/>
    </location>
</feature>
<evidence type="ECO:0000259" key="5">
    <source>
        <dbReference type="Pfam" id="PF12867"/>
    </source>
</evidence>
<evidence type="ECO:0000313" key="6">
    <source>
        <dbReference type="EMBL" id="TMI96859.1"/>
    </source>
</evidence>
<dbReference type="GO" id="GO:0016787">
    <property type="term" value="F:hydrolase activity"/>
    <property type="evidence" value="ECO:0007669"/>
    <property type="project" value="UniProtKB-KW"/>
</dbReference>
<dbReference type="SUPFAM" id="SSF109854">
    <property type="entry name" value="DinB/YfiT-like putative metalloenzymes"/>
    <property type="match status" value="1"/>
</dbReference>
<keyword evidence="3 6" id="KW-0378">Hydrolase</keyword>
<evidence type="ECO:0000256" key="1">
    <source>
        <dbReference type="ARBA" id="ARBA00022490"/>
    </source>
</evidence>
<evidence type="ECO:0000313" key="7">
    <source>
        <dbReference type="Proteomes" id="UP000319353"/>
    </source>
</evidence>
<keyword evidence="1" id="KW-0963">Cytoplasm</keyword>
<proteinExistence type="inferred from homology"/>
<reference evidence="6 7" key="1">
    <citation type="journal article" date="2019" name="Nat. Microbiol.">
        <title>Mediterranean grassland soil C-N compound turnover is dependent on rainfall and depth, and is mediated by genomically divergent microorganisms.</title>
        <authorList>
            <person name="Diamond S."/>
            <person name="Andeer P.F."/>
            <person name="Li Z."/>
            <person name="Crits-Christoph A."/>
            <person name="Burstein D."/>
            <person name="Anantharaman K."/>
            <person name="Lane K.R."/>
            <person name="Thomas B.C."/>
            <person name="Pan C."/>
            <person name="Northen T.R."/>
            <person name="Banfield J.F."/>
        </authorList>
    </citation>
    <scope>NUCLEOTIDE SEQUENCE [LARGE SCALE GENOMIC DNA]</scope>
    <source>
        <strain evidence="6">NP_4</strain>
    </source>
</reference>
<name>A0A537KM57_9BACT</name>